<dbReference type="GO" id="GO:0000139">
    <property type="term" value="C:Golgi membrane"/>
    <property type="evidence" value="ECO:0007669"/>
    <property type="project" value="UniProtKB-SubCell"/>
</dbReference>
<keyword evidence="4" id="KW-0808">Transferase</keyword>
<evidence type="ECO:0000256" key="1">
    <source>
        <dbReference type="ARBA" id="ARBA00004323"/>
    </source>
</evidence>
<comment type="subcellular location">
    <subcellularLocation>
        <location evidence="1">Golgi apparatus membrane</location>
        <topology evidence="1">Single-pass type II membrane protein</topology>
    </subcellularLocation>
</comment>
<proteinExistence type="inferred from homology"/>
<evidence type="ECO:0000256" key="10">
    <source>
        <dbReference type="ARBA" id="ARBA00023180"/>
    </source>
</evidence>
<dbReference type="AlphaFoldDB" id="A0AAX4NYG4"/>
<dbReference type="InterPro" id="IPR001675">
    <property type="entry name" value="Glyco_trans_29"/>
</dbReference>
<gene>
    <name evidence="13" type="ORF">HKI87_01g01830</name>
</gene>
<evidence type="ECO:0000313" key="13">
    <source>
        <dbReference type="EMBL" id="WZN58659.1"/>
    </source>
</evidence>
<dbReference type="CDD" id="cd19952">
    <property type="entry name" value="GT29"/>
    <property type="match status" value="1"/>
</dbReference>
<name>A0AAX4NYG4_9CHLO</name>
<evidence type="ECO:0000256" key="4">
    <source>
        <dbReference type="ARBA" id="ARBA00022679"/>
    </source>
</evidence>
<evidence type="ECO:0000256" key="2">
    <source>
        <dbReference type="ARBA" id="ARBA00006003"/>
    </source>
</evidence>
<sequence length="452" mass="50319">MKTGGARARTGRSDSTVRDVESLNVLAAEKGKTKTLGRRVRCSHILIVLFLLVVSLDAYLQFHDTKAGTPEALPLSTSASADGGAGLVGGGDHPVLQETVSAVGQDDHGAAVAERGERRDHKRPRGKRGGERGGRARRRSGDHPRPDGDHPHDAGPSPSNVTAPDPSVDMAEVAKSLLYEFMFMPTFCAFERENISSKIVLTQTSVDSSNKVAYDKGGGQSQGKVNLDADFVRLLAKTNFLKKQGKSVCHETCAIVGNSGTMLRKAQGEEIDAHEAVMRINYPPTRRFEKNVGSKTTYDFSNRENARRMLRTRMRWRTPRTKVIFFEGSSPVNRRSIFGPLLKKHREQEFEFLHPQFVTAAQSLWFRMKRELEVRKGVQYHNKPMSGIYAVLFMLQVCQSVDLYGFEAYTKRTKDSPYHYFDSVRGVTSAHSFDLAIDVYKNIASVLPLDLK</sequence>
<evidence type="ECO:0000256" key="5">
    <source>
        <dbReference type="ARBA" id="ARBA00022692"/>
    </source>
</evidence>
<keyword evidence="9 12" id="KW-0472">Membrane</keyword>
<dbReference type="GO" id="GO:0008373">
    <property type="term" value="F:sialyltransferase activity"/>
    <property type="evidence" value="ECO:0007669"/>
    <property type="project" value="InterPro"/>
</dbReference>
<keyword evidence="6" id="KW-0735">Signal-anchor</keyword>
<keyword evidence="7 12" id="KW-1133">Transmembrane helix</keyword>
<feature type="compositionally biased region" description="Basic and acidic residues" evidence="11">
    <location>
        <begin position="105"/>
        <end position="119"/>
    </location>
</feature>
<evidence type="ECO:0000256" key="11">
    <source>
        <dbReference type="SAM" id="MobiDB-lite"/>
    </source>
</evidence>
<keyword evidence="10" id="KW-0325">Glycoprotein</keyword>
<evidence type="ECO:0000256" key="8">
    <source>
        <dbReference type="ARBA" id="ARBA00023034"/>
    </source>
</evidence>
<evidence type="ECO:0000256" key="9">
    <source>
        <dbReference type="ARBA" id="ARBA00023136"/>
    </source>
</evidence>
<evidence type="ECO:0000256" key="7">
    <source>
        <dbReference type="ARBA" id="ARBA00022989"/>
    </source>
</evidence>
<dbReference type="PANTHER" id="PTHR11987:SF36">
    <property type="entry name" value="SIA-ALPHA-2,3-GAL-BETA-1,4-GLCNAC-R:ALPHA 2,8-SIALYLTRANSFERASE"/>
    <property type="match status" value="1"/>
</dbReference>
<evidence type="ECO:0000313" key="14">
    <source>
        <dbReference type="Proteomes" id="UP001472866"/>
    </source>
</evidence>
<feature type="compositionally biased region" description="Basic and acidic residues" evidence="11">
    <location>
        <begin position="128"/>
        <end position="153"/>
    </location>
</feature>
<accession>A0AAX4NYG4</accession>
<dbReference type="PANTHER" id="PTHR11987">
    <property type="entry name" value="ALPHA-2,8-SIALYLTRANSFERASE"/>
    <property type="match status" value="1"/>
</dbReference>
<dbReference type="InterPro" id="IPR038578">
    <property type="entry name" value="GT29-like_sf"/>
</dbReference>
<organism evidence="13 14">
    <name type="scientific">Chloropicon roscoffensis</name>
    <dbReference type="NCBI Taxonomy" id="1461544"/>
    <lineage>
        <taxon>Eukaryota</taxon>
        <taxon>Viridiplantae</taxon>
        <taxon>Chlorophyta</taxon>
        <taxon>Chloropicophyceae</taxon>
        <taxon>Chloropicales</taxon>
        <taxon>Chloropicaceae</taxon>
        <taxon>Chloropicon</taxon>
    </lineage>
</organism>
<evidence type="ECO:0000256" key="3">
    <source>
        <dbReference type="ARBA" id="ARBA00022676"/>
    </source>
</evidence>
<dbReference type="Proteomes" id="UP001472866">
    <property type="component" value="Chromosome 01"/>
</dbReference>
<dbReference type="EMBL" id="CP151501">
    <property type="protein sequence ID" value="WZN58659.1"/>
    <property type="molecule type" value="Genomic_DNA"/>
</dbReference>
<reference evidence="13 14" key="1">
    <citation type="submission" date="2024-03" db="EMBL/GenBank/DDBJ databases">
        <title>Complete genome sequence of the green alga Chloropicon roscoffensis RCC1871.</title>
        <authorList>
            <person name="Lemieux C."/>
            <person name="Pombert J.-F."/>
            <person name="Otis C."/>
            <person name="Turmel M."/>
        </authorList>
    </citation>
    <scope>NUCLEOTIDE SEQUENCE [LARGE SCALE GENOMIC DNA]</scope>
    <source>
        <strain evidence="13 14">RCC1871</strain>
    </source>
</reference>
<keyword evidence="3 13" id="KW-0328">Glycosyltransferase</keyword>
<comment type="similarity">
    <text evidence="2">Belongs to the glycosyltransferase 29 family.</text>
</comment>
<evidence type="ECO:0000256" key="6">
    <source>
        <dbReference type="ARBA" id="ARBA00022968"/>
    </source>
</evidence>
<protein>
    <submittedName>
        <fullName evidence="13">Sialyltransferase</fullName>
    </submittedName>
</protein>
<dbReference type="Gene3D" id="3.90.1480.20">
    <property type="entry name" value="Glycosyl transferase family 29"/>
    <property type="match status" value="1"/>
</dbReference>
<dbReference type="InterPro" id="IPR050943">
    <property type="entry name" value="Glycosyltr_29_Sialyltrsf"/>
</dbReference>
<dbReference type="Pfam" id="PF00777">
    <property type="entry name" value="Glyco_transf_29"/>
    <property type="match status" value="1"/>
</dbReference>
<keyword evidence="14" id="KW-1185">Reference proteome</keyword>
<keyword evidence="5 12" id="KW-0812">Transmembrane</keyword>
<feature type="transmembrane region" description="Helical" evidence="12">
    <location>
        <begin position="42"/>
        <end position="62"/>
    </location>
</feature>
<keyword evidence="8" id="KW-0333">Golgi apparatus</keyword>
<evidence type="ECO:0000256" key="12">
    <source>
        <dbReference type="SAM" id="Phobius"/>
    </source>
</evidence>
<feature type="region of interest" description="Disordered" evidence="11">
    <location>
        <begin position="101"/>
        <end position="166"/>
    </location>
</feature>